<keyword evidence="11" id="KW-1185">Reference proteome</keyword>
<comment type="similarity">
    <text evidence="1">Belongs to the N(4)/N(6)-methyltransferase family.</text>
</comment>
<protein>
    <recommendedName>
        <fullName evidence="2">site-specific DNA-methyltransferase (adenine-specific)</fullName>
        <ecNumber evidence="2">2.1.1.72</ecNumber>
    </recommendedName>
</protein>
<dbReference type="InterPro" id="IPR002052">
    <property type="entry name" value="DNA_methylase_N6_adenine_CS"/>
</dbReference>
<dbReference type="PRINTS" id="PR00507">
    <property type="entry name" value="N12N6MTFRASE"/>
</dbReference>
<dbReference type="PROSITE" id="PS00092">
    <property type="entry name" value="N6_MTASE"/>
    <property type="match status" value="1"/>
</dbReference>
<dbReference type="PANTHER" id="PTHR33841:SF5">
    <property type="entry name" value="DNA METHYLASE (MODIFICATION METHYLASE) (METHYLTRANSFERASE)-RELATED"/>
    <property type="match status" value="1"/>
</dbReference>
<evidence type="ECO:0000313" key="9">
    <source>
        <dbReference type="EMBL" id="VDR42304.1"/>
    </source>
</evidence>
<keyword evidence="4" id="KW-0808">Transferase</keyword>
<dbReference type="SUPFAM" id="SSF53335">
    <property type="entry name" value="S-adenosyl-L-methionine-dependent methyltransferases"/>
    <property type="match status" value="1"/>
</dbReference>
<dbReference type="Gene3D" id="3.40.50.150">
    <property type="entry name" value="Vaccinia Virus protein VP39"/>
    <property type="match status" value="1"/>
</dbReference>
<dbReference type="OrthoDB" id="32195at2"/>
<sequence length="464" mass="54668">MKINTTYKTKKLGEVFTPQFIVKTMLDELKYDNFDSIYQKHIIDNSAGQGAFLCEVVSRYINISLKCNIKPEKIKNDLETYIHGVEINYDNYLKLIENLNSICVKYNFTDIKWNILNQDSLDVVNYDGQMDYVVGNPPYVRIHNIEKNNKVKNFIFSKRGMTDLYITFFELGFRMLKKDGKLAYISPNSWWNSVAGSEFRKWIIEHRKLRKIYNFGHFQPFKNITTYTCITFFDLSQNYESINYYEYLTGENKKYSYNDILIKGNFYFSNDNTLLQKIIKCKSNKITVKNAFATCNDKVFIKENFNSEISPLIPIIKASRSIMLKCFYPYDKSGKLLPFDSFNEQTKKYLIDNLEKKNDYWYGFGKTQGLKDTFKDKIAINSLIVSNNINSIKLNFLKSGTGVYSGLYILSDLEFEKIEKAIKTQEFLTFIQGLKKYKNGNSWTFNTKDLQCYLNYWFYGKEEN</sequence>
<evidence type="ECO:0000256" key="3">
    <source>
        <dbReference type="ARBA" id="ARBA00022603"/>
    </source>
</evidence>
<evidence type="ECO:0000313" key="10">
    <source>
        <dbReference type="Proteomes" id="UP000280036"/>
    </source>
</evidence>
<keyword evidence="5" id="KW-0949">S-adenosyl-L-methionine</keyword>
<dbReference type="InterPro" id="IPR029063">
    <property type="entry name" value="SAM-dependent_MTases_sf"/>
</dbReference>
<organism evidence="9 10">
    <name type="scientific">Mycoplasmopsis caviae</name>
    <dbReference type="NCBI Taxonomy" id="55603"/>
    <lineage>
        <taxon>Bacteria</taxon>
        <taxon>Bacillati</taxon>
        <taxon>Mycoplasmatota</taxon>
        <taxon>Mycoplasmoidales</taxon>
        <taxon>Metamycoplasmataceae</taxon>
        <taxon>Mycoplasmopsis</taxon>
    </lineage>
</organism>
<dbReference type="AlphaFoldDB" id="A0A3P8KCP8"/>
<dbReference type="InterPro" id="IPR050953">
    <property type="entry name" value="N4_N6_ade-DNA_methylase"/>
</dbReference>
<evidence type="ECO:0000259" key="7">
    <source>
        <dbReference type="Pfam" id="PF07669"/>
    </source>
</evidence>
<reference evidence="9 10" key="1">
    <citation type="submission" date="2018-12" db="EMBL/GenBank/DDBJ databases">
        <authorList>
            <consortium name="Pathogen Informatics"/>
        </authorList>
    </citation>
    <scope>NUCLEOTIDE SEQUENCE [LARGE SCALE GENOMIC DNA]</scope>
    <source>
        <strain evidence="9 10">NCTC10126</strain>
    </source>
</reference>
<evidence type="ECO:0000256" key="5">
    <source>
        <dbReference type="ARBA" id="ARBA00022691"/>
    </source>
</evidence>
<dbReference type="RefSeq" id="WP_126118502.1">
    <property type="nucleotide sequence ID" value="NZ_CP101806.1"/>
</dbReference>
<dbReference type="Proteomes" id="UP001058569">
    <property type="component" value="Chromosome"/>
</dbReference>
<reference evidence="8" key="2">
    <citation type="submission" date="2022-07" db="EMBL/GenBank/DDBJ databases">
        <title>Complete genome of Mycoplasma caviae type strain G122.</title>
        <authorList>
            <person name="Spergser J."/>
        </authorList>
    </citation>
    <scope>NUCLEOTIDE SEQUENCE</scope>
    <source>
        <strain evidence="8">G122</strain>
    </source>
</reference>
<feature type="domain" description="Type II methyltransferase M.TaqI-like" evidence="7">
    <location>
        <begin position="85"/>
        <end position="221"/>
    </location>
</feature>
<dbReference type="GO" id="GO:0032259">
    <property type="term" value="P:methylation"/>
    <property type="evidence" value="ECO:0007669"/>
    <property type="project" value="UniProtKB-KW"/>
</dbReference>
<dbReference type="GO" id="GO:0009007">
    <property type="term" value="F:site-specific DNA-methyltransferase (adenine-specific) activity"/>
    <property type="evidence" value="ECO:0007669"/>
    <property type="project" value="UniProtKB-EC"/>
</dbReference>
<proteinExistence type="inferred from homology"/>
<evidence type="ECO:0000256" key="4">
    <source>
        <dbReference type="ARBA" id="ARBA00022679"/>
    </source>
</evidence>
<dbReference type="Proteomes" id="UP000280036">
    <property type="component" value="Unassembled WGS sequence"/>
</dbReference>
<evidence type="ECO:0000256" key="1">
    <source>
        <dbReference type="ARBA" id="ARBA00006594"/>
    </source>
</evidence>
<comment type="catalytic activity">
    <reaction evidence="6">
        <text>a 2'-deoxyadenosine in DNA + S-adenosyl-L-methionine = an N(6)-methyl-2'-deoxyadenosine in DNA + S-adenosyl-L-homocysteine + H(+)</text>
        <dbReference type="Rhea" id="RHEA:15197"/>
        <dbReference type="Rhea" id="RHEA-COMP:12418"/>
        <dbReference type="Rhea" id="RHEA-COMP:12419"/>
        <dbReference type="ChEBI" id="CHEBI:15378"/>
        <dbReference type="ChEBI" id="CHEBI:57856"/>
        <dbReference type="ChEBI" id="CHEBI:59789"/>
        <dbReference type="ChEBI" id="CHEBI:90615"/>
        <dbReference type="ChEBI" id="CHEBI:90616"/>
        <dbReference type="EC" id="2.1.1.72"/>
    </reaction>
</comment>
<evidence type="ECO:0000256" key="6">
    <source>
        <dbReference type="ARBA" id="ARBA00047942"/>
    </source>
</evidence>
<accession>A0A3P8KCP8</accession>
<evidence type="ECO:0000256" key="2">
    <source>
        <dbReference type="ARBA" id="ARBA00011900"/>
    </source>
</evidence>
<dbReference type="EC" id="2.1.1.72" evidence="2"/>
<gene>
    <name evidence="9" type="ORF">NCTC10126_00824</name>
    <name evidence="8" type="ORF">NPA07_03405</name>
</gene>
<dbReference type="GO" id="GO:0016787">
    <property type="term" value="F:hydrolase activity"/>
    <property type="evidence" value="ECO:0007669"/>
    <property type="project" value="UniProtKB-KW"/>
</dbReference>
<keyword evidence="9" id="KW-0378">Hydrolase</keyword>
<dbReference type="PANTHER" id="PTHR33841">
    <property type="entry name" value="DNA METHYLTRANSFERASE YEEA-RELATED"/>
    <property type="match status" value="1"/>
</dbReference>
<dbReference type="GO" id="GO:0003676">
    <property type="term" value="F:nucleic acid binding"/>
    <property type="evidence" value="ECO:0007669"/>
    <property type="project" value="InterPro"/>
</dbReference>
<dbReference type="InterPro" id="IPR011639">
    <property type="entry name" value="MethylTrfase_TaqI-like_dom"/>
</dbReference>
<dbReference type="EMBL" id="CP101806">
    <property type="protein sequence ID" value="UUD34844.1"/>
    <property type="molecule type" value="Genomic_DNA"/>
</dbReference>
<dbReference type="GO" id="GO:0006304">
    <property type="term" value="P:DNA modification"/>
    <property type="evidence" value="ECO:0007669"/>
    <property type="project" value="InterPro"/>
</dbReference>
<name>A0A3P8KCP8_9BACT</name>
<dbReference type="REBASE" id="405236">
    <property type="entry name" value="M.Mca10126ORF824P"/>
</dbReference>
<dbReference type="Pfam" id="PF07669">
    <property type="entry name" value="Eco57I"/>
    <property type="match status" value="1"/>
</dbReference>
<evidence type="ECO:0000313" key="11">
    <source>
        <dbReference type="Proteomes" id="UP001058569"/>
    </source>
</evidence>
<evidence type="ECO:0000313" key="8">
    <source>
        <dbReference type="EMBL" id="UUD34844.1"/>
    </source>
</evidence>
<keyword evidence="3 8" id="KW-0489">Methyltransferase</keyword>
<dbReference type="EMBL" id="UZVY01000001">
    <property type="protein sequence ID" value="VDR42304.1"/>
    <property type="molecule type" value="Genomic_DNA"/>
</dbReference>